<protein>
    <recommendedName>
        <fullName evidence="3">Multidrug export protein MepA</fullName>
    </recommendedName>
</protein>
<feature type="transmembrane region" description="Helical" evidence="10">
    <location>
        <begin position="363"/>
        <end position="383"/>
    </location>
</feature>
<evidence type="ECO:0000313" key="12">
    <source>
        <dbReference type="Proteomes" id="UP000724657"/>
    </source>
</evidence>
<evidence type="ECO:0000256" key="6">
    <source>
        <dbReference type="ARBA" id="ARBA00022692"/>
    </source>
</evidence>
<sequence>MENRNDFSQGSIYRHIMSLAIPMTIAQMVQVLYNIVDRIYIGHLEAGSSLALTGLGLTFPIITIISAFTNLFGMGGAPLCSIARGKNDMERAETIMGNTFFLLLVSSFVLMLASYVFMKPLLYMFGASDTTYPYAKEYLKIYLLGTPFVMLGTGMNGFINSQGFGKIGMMTILLGAIVNIILDPIFIFYLKLGISGAAIATILSQLLSAIWVMKFLLGEKTILKLTKKNMRLEGELIKSITGLGLAGFVMSATNGAVQIVCNATLKGHGGDIYVGIMTVLSSIRDVIILPIHGVTTGAQPVLGYNYGAKKYDRIKKGIIFVTVVTVIYMLLAWIIVFLYPGSFIKVFSSDMELIVKGIPAMNIYYFGFFMMAFQVAGQSIFVALGQSKQAVFFSLFRKIIVVVPLTLFLPYVADLGIKGVFLAEPISNFIGGAACYIVMLFTIKKLLNSSDN</sequence>
<feature type="transmembrane region" description="Helical" evidence="10">
    <location>
        <begin position="12"/>
        <end position="36"/>
    </location>
</feature>
<evidence type="ECO:0000256" key="1">
    <source>
        <dbReference type="ARBA" id="ARBA00004651"/>
    </source>
</evidence>
<dbReference type="PANTHER" id="PTHR43823">
    <property type="entry name" value="SPORULATION PROTEIN YKVU"/>
    <property type="match status" value="1"/>
</dbReference>
<evidence type="ECO:0000256" key="4">
    <source>
        <dbReference type="ARBA" id="ARBA00022448"/>
    </source>
</evidence>
<dbReference type="InterPro" id="IPR002528">
    <property type="entry name" value="MATE_fam"/>
</dbReference>
<keyword evidence="7 10" id="KW-1133">Transmembrane helix</keyword>
<comment type="caution">
    <text evidence="11">The sequence shown here is derived from an EMBL/GenBank/DDBJ whole genome shotgun (WGS) entry which is preliminary data.</text>
</comment>
<dbReference type="GO" id="GO:0005886">
    <property type="term" value="C:plasma membrane"/>
    <property type="evidence" value="ECO:0007669"/>
    <property type="project" value="UniProtKB-SubCell"/>
</dbReference>
<dbReference type="Pfam" id="PF01554">
    <property type="entry name" value="MatE"/>
    <property type="match status" value="2"/>
</dbReference>
<dbReference type="Proteomes" id="UP000724657">
    <property type="component" value="Unassembled WGS sequence"/>
</dbReference>
<feature type="transmembrane region" description="Helical" evidence="10">
    <location>
        <begin position="196"/>
        <end position="217"/>
    </location>
</feature>
<feature type="transmembrane region" description="Helical" evidence="10">
    <location>
        <begin position="395"/>
        <end position="413"/>
    </location>
</feature>
<evidence type="ECO:0000256" key="9">
    <source>
        <dbReference type="ARBA" id="ARBA00023251"/>
    </source>
</evidence>
<evidence type="ECO:0000256" key="2">
    <source>
        <dbReference type="ARBA" id="ARBA00008417"/>
    </source>
</evidence>
<dbReference type="InterPro" id="IPR051327">
    <property type="entry name" value="MATE_MepA_subfamily"/>
</dbReference>
<feature type="transmembrane region" description="Helical" evidence="10">
    <location>
        <begin position="171"/>
        <end position="190"/>
    </location>
</feature>
<evidence type="ECO:0000256" key="3">
    <source>
        <dbReference type="ARBA" id="ARBA00022106"/>
    </source>
</evidence>
<feature type="transmembrane region" description="Helical" evidence="10">
    <location>
        <begin position="56"/>
        <end position="79"/>
    </location>
</feature>
<keyword evidence="4" id="KW-0813">Transport</keyword>
<dbReference type="InterPro" id="IPR045070">
    <property type="entry name" value="MATE_MepA-like"/>
</dbReference>
<comment type="subcellular location">
    <subcellularLocation>
        <location evidence="1">Cell membrane</location>
        <topology evidence="1">Multi-pass membrane protein</topology>
    </subcellularLocation>
</comment>
<keyword evidence="6 10" id="KW-0812">Transmembrane</keyword>
<evidence type="ECO:0000256" key="5">
    <source>
        <dbReference type="ARBA" id="ARBA00022475"/>
    </source>
</evidence>
<comment type="similarity">
    <text evidence="2">Belongs to the multi antimicrobial extrusion (MATE) (TC 2.A.66.1) family. MepA subfamily.</text>
</comment>
<feature type="transmembrane region" description="Helical" evidence="10">
    <location>
        <begin position="138"/>
        <end position="159"/>
    </location>
</feature>
<dbReference type="EMBL" id="JAHLFN010000016">
    <property type="protein sequence ID" value="MBU3841689.1"/>
    <property type="molecule type" value="Genomic_DNA"/>
</dbReference>
<keyword evidence="8 10" id="KW-0472">Membrane</keyword>
<proteinExistence type="inferred from homology"/>
<evidence type="ECO:0000256" key="7">
    <source>
        <dbReference type="ARBA" id="ARBA00022989"/>
    </source>
</evidence>
<keyword evidence="9" id="KW-0046">Antibiotic resistance</keyword>
<feature type="transmembrane region" description="Helical" evidence="10">
    <location>
        <begin position="100"/>
        <end position="118"/>
    </location>
</feature>
<name>A0A9E2NWD7_9FUSO</name>
<dbReference type="AlphaFoldDB" id="A0A9E2NWD7"/>
<evidence type="ECO:0000256" key="10">
    <source>
        <dbReference type="SAM" id="Phobius"/>
    </source>
</evidence>
<dbReference type="InterPro" id="IPR048279">
    <property type="entry name" value="MdtK-like"/>
</dbReference>
<keyword evidence="5" id="KW-1003">Cell membrane</keyword>
<dbReference type="GO" id="GO:0015297">
    <property type="term" value="F:antiporter activity"/>
    <property type="evidence" value="ECO:0007669"/>
    <property type="project" value="InterPro"/>
</dbReference>
<feature type="transmembrane region" description="Helical" evidence="10">
    <location>
        <begin position="425"/>
        <end position="443"/>
    </location>
</feature>
<dbReference type="GO" id="GO:0042910">
    <property type="term" value="F:xenobiotic transmembrane transporter activity"/>
    <property type="evidence" value="ECO:0007669"/>
    <property type="project" value="InterPro"/>
</dbReference>
<dbReference type="GO" id="GO:0046677">
    <property type="term" value="P:response to antibiotic"/>
    <property type="evidence" value="ECO:0007669"/>
    <property type="project" value="UniProtKB-KW"/>
</dbReference>
<accession>A0A9E2NWD7</accession>
<evidence type="ECO:0000256" key="8">
    <source>
        <dbReference type="ARBA" id="ARBA00023136"/>
    </source>
</evidence>
<feature type="transmembrane region" description="Helical" evidence="10">
    <location>
        <begin position="318"/>
        <end position="343"/>
    </location>
</feature>
<evidence type="ECO:0000313" key="11">
    <source>
        <dbReference type="EMBL" id="MBU3841689.1"/>
    </source>
</evidence>
<dbReference type="NCBIfam" id="TIGR00797">
    <property type="entry name" value="matE"/>
    <property type="match status" value="1"/>
</dbReference>
<organism evidence="11 12">
    <name type="scientific">Candidatus Fusobacterium pullicola</name>
    <dbReference type="NCBI Taxonomy" id="2838601"/>
    <lineage>
        <taxon>Bacteria</taxon>
        <taxon>Fusobacteriati</taxon>
        <taxon>Fusobacteriota</taxon>
        <taxon>Fusobacteriia</taxon>
        <taxon>Fusobacteriales</taxon>
        <taxon>Fusobacteriaceae</taxon>
        <taxon>Fusobacterium</taxon>
    </lineage>
</organism>
<reference evidence="11" key="1">
    <citation type="journal article" date="2021" name="PeerJ">
        <title>Extensive microbial diversity within the chicken gut microbiome revealed by metagenomics and culture.</title>
        <authorList>
            <person name="Gilroy R."/>
            <person name="Ravi A."/>
            <person name="Getino M."/>
            <person name="Pursley I."/>
            <person name="Horton D.L."/>
            <person name="Alikhan N.F."/>
            <person name="Baker D."/>
            <person name="Gharbi K."/>
            <person name="Hall N."/>
            <person name="Watson M."/>
            <person name="Adriaenssens E.M."/>
            <person name="Foster-Nyarko E."/>
            <person name="Jarju S."/>
            <person name="Secka A."/>
            <person name="Antonio M."/>
            <person name="Oren A."/>
            <person name="Chaudhuri R.R."/>
            <person name="La Ragione R."/>
            <person name="Hildebrand F."/>
            <person name="Pallen M.J."/>
        </authorList>
    </citation>
    <scope>NUCLEOTIDE SEQUENCE</scope>
    <source>
        <strain evidence="11">A6-441</strain>
    </source>
</reference>
<dbReference type="PIRSF" id="PIRSF006603">
    <property type="entry name" value="DinF"/>
    <property type="match status" value="1"/>
</dbReference>
<dbReference type="PANTHER" id="PTHR43823:SF3">
    <property type="entry name" value="MULTIDRUG EXPORT PROTEIN MEPA"/>
    <property type="match status" value="1"/>
</dbReference>
<gene>
    <name evidence="11" type="ORF">IAA47_01605</name>
</gene>
<dbReference type="CDD" id="cd13143">
    <property type="entry name" value="MATE_MepA_like"/>
    <property type="match status" value="1"/>
</dbReference>
<reference evidence="11" key="2">
    <citation type="submission" date="2021-04" db="EMBL/GenBank/DDBJ databases">
        <authorList>
            <person name="Gilroy R."/>
        </authorList>
    </citation>
    <scope>NUCLEOTIDE SEQUENCE</scope>
    <source>
        <strain evidence="11">A6-441</strain>
    </source>
</reference>